<evidence type="ECO:0000313" key="1">
    <source>
        <dbReference type="EMBL" id="KAJ3746520.1"/>
    </source>
</evidence>
<evidence type="ECO:0000313" key="2">
    <source>
        <dbReference type="Proteomes" id="UP001142393"/>
    </source>
</evidence>
<gene>
    <name evidence="1" type="ORF">DFH05DRAFT_1485540</name>
</gene>
<comment type="caution">
    <text evidence="1">The sequence shown here is derived from an EMBL/GenBank/DDBJ whole genome shotgun (WGS) entry which is preliminary data.</text>
</comment>
<keyword evidence="2" id="KW-1185">Reference proteome</keyword>
<reference evidence="1 2" key="1">
    <citation type="journal article" date="2023" name="Proc. Natl. Acad. Sci. U.S.A.">
        <title>A global phylogenomic analysis of the shiitake genus Lentinula.</title>
        <authorList>
            <person name="Sierra-Patev S."/>
            <person name="Min B."/>
            <person name="Naranjo-Ortiz M."/>
            <person name="Looney B."/>
            <person name="Konkel Z."/>
            <person name="Slot J.C."/>
            <person name="Sakamoto Y."/>
            <person name="Steenwyk J.L."/>
            <person name="Rokas A."/>
            <person name="Carro J."/>
            <person name="Camarero S."/>
            <person name="Ferreira P."/>
            <person name="Molpeceres G."/>
            <person name="Ruiz-Duenas F.J."/>
            <person name="Serrano A."/>
            <person name="Henrissat B."/>
            <person name="Drula E."/>
            <person name="Hughes K.W."/>
            <person name="Mata J.L."/>
            <person name="Ishikawa N.K."/>
            <person name="Vargas-Isla R."/>
            <person name="Ushijima S."/>
            <person name="Smith C.A."/>
            <person name="Donoghue J."/>
            <person name="Ahrendt S."/>
            <person name="Andreopoulos W."/>
            <person name="He G."/>
            <person name="LaButti K."/>
            <person name="Lipzen A."/>
            <person name="Ng V."/>
            <person name="Riley R."/>
            <person name="Sandor L."/>
            <person name="Barry K."/>
            <person name="Martinez A.T."/>
            <person name="Xiao Y."/>
            <person name="Gibbons J.G."/>
            <person name="Terashima K."/>
            <person name="Grigoriev I.V."/>
            <person name="Hibbett D."/>
        </authorList>
    </citation>
    <scope>NUCLEOTIDE SEQUENCE [LARGE SCALE GENOMIC DNA]</scope>
    <source>
        <strain evidence="1 2">TFB7810</strain>
    </source>
</reference>
<dbReference type="EMBL" id="JANVFU010000004">
    <property type="protein sequence ID" value="KAJ3746520.1"/>
    <property type="molecule type" value="Genomic_DNA"/>
</dbReference>
<dbReference type="Proteomes" id="UP001142393">
    <property type="component" value="Unassembled WGS sequence"/>
</dbReference>
<protein>
    <submittedName>
        <fullName evidence="1">Uncharacterized protein</fullName>
    </submittedName>
</protein>
<organism evidence="1 2">
    <name type="scientific">Lentinula detonsa</name>
    <dbReference type="NCBI Taxonomy" id="2804962"/>
    <lineage>
        <taxon>Eukaryota</taxon>
        <taxon>Fungi</taxon>
        <taxon>Dikarya</taxon>
        <taxon>Basidiomycota</taxon>
        <taxon>Agaricomycotina</taxon>
        <taxon>Agaricomycetes</taxon>
        <taxon>Agaricomycetidae</taxon>
        <taxon>Agaricales</taxon>
        <taxon>Marasmiineae</taxon>
        <taxon>Omphalotaceae</taxon>
        <taxon>Lentinula</taxon>
    </lineage>
</organism>
<proteinExistence type="predicted"/>
<accession>A0A9W8P4G9</accession>
<name>A0A9W8P4G9_9AGAR</name>
<sequence>MRNYLLLIITCQIMECMHIRHFLEKVDMFLPLRLSIHSIQFINALALPSVHFSSHIASNVEHLLADIISSSEGNKVGACCGIHRLLLLSLPGDVQRRPRRVSPFEVNGMRWSGLIPEPQTRTGRVIVKAQSWIDIMKIVTIL</sequence>
<dbReference type="AlphaFoldDB" id="A0A9W8P4G9"/>